<dbReference type="InterPro" id="IPR007138">
    <property type="entry name" value="ABM_dom"/>
</dbReference>
<dbReference type="Proteomes" id="UP000193083">
    <property type="component" value="Unassembled WGS sequence"/>
</dbReference>
<dbReference type="AlphaFoldDB" id="A0A1X7NLE0"/>
<proteinExistence type="predicted"/>
<dbReference type="OrthoDB" id="9798157at2"/>
<evidence type="ECO:0000313" key="2">
    <source>
        <dbReference type="EMBL" id="SMH38317.1"/>
    </source>
</evidence>
<organism evidence="2 3">
    <name type="scientific">Mesorhizobium australicum</name>
    <dbReference type="NCBI Taxonomy" id="536018"/>
    <lineage>
        <taxon>Bacteria</taxon>
        <taxon>Pseudomonadati</taxon>
        <taxon>Pseudomonadota</taxon>
        <taxon>Alphaproteobacteria</taxon>
        <taxon>Hyphomicrobiales</taxon>
        <taxon>Phyllobacteriaceae</taxon>
        <taxon>Mesorhizobium</taxon>
    </lineage>
</organism>
<gene>
    <name evidence="2" type="ORF">SAMN02982922_2031</name>
</gene>
<dbReference type="Gene3D" id="3.30.70.100">
    <property type="match status" value="1"/>
</dbReference>
<dbReference type="RefSeq" id="WP_085464055.1">
    <property type="nucleotide sequence ID" value="NZ_FXBL01000004.1"/>
</dbReference>
<feature type="domain" description="ABM" evidence="1">
    <location>
        <begin position="2"/>
        <end position="96"/>
    </location>
</feature>
<dbReference type="Pfam" id="PF03992">
    <property type="entry name" value="ABM"/>
    <property type="match status" value="1"/>
</dbReference>
<evidence type="ECO:0000313" key="3">
    <source>
        <dbReference type="Proteomes" id="UP000193083"/>
    </source>
</evidence>
<keyword evidence="2" id="KW-0503">Monooxygenase</keyword>
<keyword evidence="2" id="KW-0560">Oxidoreductase</keyword>
<dbReference type="InterPro" id="IPR011008">
    <property type="entry name" value="Dimeric_a/b-barrel"/>
</dbReference>
<keyword evidence="3" id="KW-1185">Reference proteome</keyword>
<accession>A0A1X7NLE0</accession>
<dbReference type="SUPFAM" id="SSF54909">
    <property type="entry name" value="Dimeric alpha+beta barrel"/>
    <property type="match status" value="1"/>
</dbReference>
<dbReference type="GO" id="GO:0004497">
    <property type="term" value="F:monooxygenase activity"/>
    <property type="evidence" value="ECO:0007669"/>
    <property type="project" value="UniProtKB-KW"/>
</dbReference>
<evidence type="ECO:0000259" key="1">
    <source>
        <dbReference type="PROSITE" id="PS51725"/>
    </source>
</evidence>
<name>A0A1X7NLE0_9HYPH</name>
<sequence>MIVEVASIRVKEGLEAEFEAAVGKAVDVFRRADGCLGLVLTRCVEDQSHYDVVIRWKTLEDHTVGFRGSPLFAEWRALVGPFFAEPPSVKHYANIFPPVEF</sequence>
<protein>
    <submittedName>
        <fullName evidence="2">Heme-degrading monooxygenase HmoA</fullName>
    </submittedName>
</protein>
<reference evidence="2 3" key="1">
    <citation type="submission" date="2017-04" db="EMBL/GenBank/DDBJ databases">
        <authorList>
            <person name="Afonso C.L."/>
            <person name="Miller P.J."/>
            <person name="Scott M.A."/>
            <person name="Spackman E."/>
            <person name="Goraichik I."/>
            <person name="Dimitrov K.M."/>
            <person name="Suarez D.L."/>
            <person name="Swayne D.E."/>
        </authorList>
    </citation>
    <scope>NUCLEOTIDE SEQUENCE [LARGE SCALE GENOMIC DNA]</scope>
    <source>
        <strain evidence="2 3">B5P</strain>
    </source>
</reference>
<dbReference type="PROSITE" id="PS51725">
    <property type="entry name" value="ABM"/>
    <property type="match status" value="1"/>
</dbReference>
<dbReference type="EMBL" id="FXBL01000004">
    <property type="protein sequence ID" value="SMH38317.1"/>
    <property type="molecule type" value="Genomic_DNA"/>
</dbReference>